<dbReference type="GO" id="GO:0036122">
    <property type="term" value="F:BMP binding"/>
    <property type="evidence" value="ECO:0007669"/>
    <property type="project" value="TreeGrafter"/>
</dbReference>
<organism evidence="4 5">
    <name type="scientific">Sitophilus oryzae</name>
    <name type="common">Rice weevil</name>
    <name type="synonym">Curculio oryzae</name>
    <dbReference type="NCBI Taxonomy" id="7048"/>
    <lineage>
        <taxon>Eukaryota</taxon>
        <taxon>Metazoa</taxon>
        <taxon>Ecdysozoa</taxon>
        <taxon>Arthropoda</taxon>
        <taxon>Hexapoda</taxon>
        <taxon>Insecta</taxon>
        <taxon>Pterygota</taxon>
        <taxon>Neoptera</taxon>
        <taxon>Endopterygota</taxon>
        <taxon>Coleoptera</taxon>
        <taxon>Polyphaga</taxon>
        <taxon>Cucujiformia</taxon>
        <taxon>Curculionidae</taxon>
        <taxon>Dryophthorinae</taxon>
        <taxon>Sitophilus</taxon>
    </lineage>
</organism>
<evidence type="ECO:0000256" key="1">
    <source>
        <dbReference type="SAM" id="MobiDB-lite"/>
    </source>
</evidence>
<dbReference type="KEGG" id="soy:115875312"/>
<dbReference type="RefSeq" id="XP_030746592.1">
    <property type="nucleotide sequence ID" value="XM_030890732.1"/>
</dbReference>
<reference evidence="5" key="1">
    <citation type="submission" date="2025-08" db="UniProtKB">
        <authorList>
            <consortium name="RefSeq"/>
        </authorList>
    </citation>
    <scope>IDENTIFICATION</scope>
    <source>
        <tissue evidence="5">Gonads</tissue>
    </source>
</reference>
<dbReference type="Proteomes" id="UP000504635">
    <property type="component" value="Unplaced"/>
</dbReference>
<evidence type="ECO:0000256" key="2">
    <source>
        <dbReference type="SAM" id="SignalP"/>
    </source>
</evidence>
<name>A0A6J2X5Y5_SITOR</name>
<feature type="region of interest" description="Disordered" evidence="1">
    <location>
        <begin position="28"/>
        <end position="53"/>
    </location>
</feature>
<gene>
    <name evidence="5" type="primary">LOC115875312</name>
</gene>
<dbReference type="GO" id="GO:0030514">
    <property type="term" value="P:negative regulation of BMP signaling pathway"/>
    <property type="evidence" value="ECO:0007669"/>
    <property type="project" value="TreeGrafter"/>
</dbReference>
<feature type="chain" id="PRO_5026717864" evidence="2">
    <location>
        <begin position="23"/>
        <end position="162"/>
    </location>
</feature>
<dbReference type="OrthoDB" id="9829321at2759"/>
<accession>A0A6J2X5Y5</accession>
<evidence type="ECO:0000259" key="3">
    <source>
        <dbReference type="PROSITE" id="PS50184"/>
    </source>
</evidence>
<sequence>MDMLRYFVWFFLFVSLVGVVSARTKSPLKDDDLTPKNKAAAGMSGDQQRGGTNQRELWKTGHQPRMDILEVQEPEKSKCVFGKEIRELGSKWIPDLGQPIGILYCMRCECVPFQKKRRIVGRVQCYSIKEKCPVPTCDEPVLMPGRCCKTCPGDVDYVLKCL</sequence>
<dbReference type="SUPFAM" id="SSF57603">
    <property type="entry name" value="FnI-like domain"/>
    <property type="match status" value="1"/>
</dbReference>
<dbReference type="PANTHER" id="PTHR46526:SF1">
    <property type="entry name" value="CHORDIN"/>
    <property type="match status" value="1"/>
</dbReference>
<feature type="domain" description="VWFC" evidence="3">
    <location>
        <begin position="77"/>
        <end position="152"/>
    </location>
</feature>
<dbReference type="GO" id="GO:0009953">
    <property type="term" value="P:dorsal/ventral pattern formation"/>
    <property type="evidence" value="ECO:0007669"/>
    <property type="project" value="TreeGrafter"/>
</dbReference>
<proteinExistence type="predicted"/>
<protein>
    <submittedName>
        <fullName evidence="5">Dorsal-ventral patterning protein Sog-like</fullName>
    </submittedName>
</protein>
<dbReference type="PROSITE" id="PS50184">
    <property type="entry name" value="VWFC_2"/>
    <property type="match status" value="1"/>
</dbReference>
<dbReference type="GO" id="GO:0005615">
    <property type="term" value="C:extracellular space"/>
    <property type="evidence" value="ECO:0007669"/>
    <property type="project" value="TreeGrafter"/>
</dbReference>
<evidence type="ECO:0000313" key="4">
    <source>
        <dbReference type="Proteomes" id="UP000504635"/>
    </source>
</evidence>
<keyword evidence="4" id="KW-1185">Reference proteome</keyword>
<dbReference type="PANTHER" id="PTHR46526">
    <property type="entry name" value="CHORDIN"/>
    <property type="match status" value="1"/>
</dbReference>
<keyword evidence="2" id="KW-0732">Signal</keyword>
<evidence type="ECO:0000313" key="5">
    <source>
        <dbReference type="RefSeq" id="XP_030746592.1"/>
    </source>
</evidence>
<dbReference type="GeneID" id="115875312"/>
<dbReference type="InParanoid" id="A0A6J2X5Y5"/>
<dbReference type="InterPro" id="IPR052278">
    <property type="entry name" value="Chordin-like_regulators"/>
</dbReference>
<feature type="signal peptide" evidence="2">
    <location>
        <begin position="1"/>
        <end position="22"/>
    </location>
</feature>
<dbReference type="AlphaFoldDB" id="A0A6J2X5Y5"/>
<dbReference type="InterPro" id="IPR001007">
    <property type="entry name" value="VWF_dom"/>
</dbReference>